<dbReference type="Gene3D" id="1.25.10.10">
    <property type="entry name" value="Leucine-rich Repeat Variant"/>
    <property type="match status" value="1"/>
</dbReference>
<evidence type="ECO:0008006" key="4">
    <source>
        <dbReference type="Google" id="ProtNLM"/>
    </source>
</evidence>
<keyword evidence="1" id="KW-1133">Transmembrane helix</keyword>
<dbReference type="Pfam" id="PF13646">
    <property type="entry name" value="HEAT_2"/>
    <property type="match status" value="1"/>
</dbReference>
<proteinExistence type="predicted"/>
<dbReference type="InterPro" id="IPR016024">
    <property type="entry name" value="ARM-type_fold"/>
</dbReference>
<accession>A0A2M9D5W6</accession>
<evidence type="ECO:0000256" key="1">
    <source>
        <dbReference type="SAM" id="Phobius"/>
    </source>
</evidence>
<dbReference type="RefSeq" id="WP_100387829.1">
    <property type="nucleotide sequence ID" value="NZ_BMZU01000001.1"/>
</dbReference>
<keyword evidence="1" id="KW-0472">Membrane</keyword>
<gene>
    <name evidence="2" type="ORF">CLV85_0284</name>
</gene>
<dbReference type="EMBL" id="PGFH01000001">
    <property type="protein sequence ID" value="PJJ81114.1"/>
    <property type="molecule type" value="Genomic_DNA"/>
</dbReference>
<dbReference type="Proteomes" id="UP000231742">
    <property type="component" value="Unassembled WGS sequence"/>
</dbReference>
<keyword evidence="3" id="KW-1185">Reference proteome</keyword>
<name>A0A2M9D5W6_9MICO</name>
<dbReference type="SUPFAM" id="SSF48371">
    <property type="entry name" value="ARM repeat"/>
    <property type="match status" value="1"/>
</dbReference>
<comment type="caution">
    <text evidence="2">The sequence shown here is derived from an EMBL/GenBank/DDBJ whole genome shotgun (WGS) entry which is preliminary data.</text>
</comment>
<keyword evidence="1" id="KW-0812">Transmembrane</keyword>
<organism evidence="2 3">
    <name type="scientific">Salinibacterium amurskyense</name>
    <dbReference type="NCBI Taxonomy" id="205941"/>
    <lineage>
        <taxon>Bacteria</taxon>
        <taxon>Bacillati</taxon>
        <taxon>Actinomycetota</taxon>
        <taxon>Actinomycetes</taxon>
        <taxon>Micrococcales</taxon>
        <taxon>Microbacteriaceae</taxon>
        <taxon>Salinibacterium</taxon>
    </lineage>
</organism>
<evidence type="ECO:0000313" key="2">
    <source>
        <dbReference type="EMBL" id="PJJ81114.1"/>
    </source>
</evidence>
<feature type="transmembrane region" description="Helical" evidence="1">
    <location>
        <begin position="14"/>
        <end position="36"/>
    </location>
</feature>
<sequence>MIGTIEALPSIPGLMMALLLTSATVCALIGVTVVLTRVARTIAHAREHKQREKVRPLLLDIFDGNANFTLPRAELRALIRLAAESATQVRGEDRDALTSWLTAQQFHRECLRRMKSPFALTRARALDRFAPIASLAPGAIERMLSDRDPRVRSLAAQVAGRSGMKSLVPALLHSAEAPRSIPARIVLMAVLRAAPSTIADFGGTPVDGNDRVRAMALDLAGQLNLVDARRAIEAGLDSPSEFVRLASIRSIQRLGSPLSLPALQKMSTYSAYEHSHAQVAIYELQVG</sequence>
<dbReference type="InterPro" id="IPR011989">
    <property type="entry name" value="ARM-like"/>
</dbReference>
<evidence type="ECO:0000313" key="3">
    <source>
        <dbReference type="Proteomes" id="UP000231742"/>
    </source>
</evidence>
<dbReference type="AlphaFoldDB" id="A0A2M9D5W6"/>
<reference evidence="2 3" key="1">
    <citation type="submission" date="2017-11" db="EMBL/GenBank/DDBJ databases">
        <title>Genomic Encyclopedia of Archaeal and Bacterial Type Strains, Phase II (KMG-II): From Individual Species to Whole Genera.</title>
        <authorList>
            <person name="Goeker M."/>
        </authorList>
    </citation>
    <scope>NUCLEOTIDE SEQUENCE [LARGE SCALE GENOMIC DNA]</scope>
    <source>
        <strain evidence="2 3">DSM 16400</strain>
    </source>
</reference>
<protein>
    <recommendedName>
        <fullName evidence="4">HEAT repeat protein</fullName>
    </recommendedName>
</protein>